<dbReference type="EMBL" id="FNTI01000001">
    <property type="protein sequence ID" value="SED68629.1"/>
    <property type="molecule type" value="Genomic_DNA"/>
</dbReference>
<evidence type="ECO:0000313" key="2">
    <source>
        <dbReference type="EMBL" id="SED68629.1"/>
    </source>
</evidence>
<organism evidence="2 3">
    <name type="scientific">Bradyrhizobium lablabi</name>
    <dbReference type="NCBI Taxonomy" id="722472"/>
    <lineage>
        <taxon>Bacteria</taxon>
        <taxon>Pseudomonadati</taxon>
        <taxon>Pseudomonadota</taxon>
        <taxon>Alphaproteobacteria</taxon>
        <taxon>Hyphomicrobiales</taxon>
        <taxon>Nitrobacteraceae</taxon>
        <taxon>Bradyrhizobium</taxon>
    </lineage>
</organism>
<reference evidence="2 3" key="1">
    <citation type="submission" date="2016-10" db="EMBL/GenBank/DDBJ databases">
        <authorList>
            <person name="de Groot N.N."/>
        </authorList>
    </citation>
    <scope>NUCLEOTIDE SEQUENCE [LARGE SCALE GENOMIC DNA]</scope>
    <source>
        <strain evidence="2 3">GAS522</strain>
    </source>
</reference>
<sequence length="90" mass="9889">MRIALALVVFTLSVPAIAEETSSDTKPTRMPIVCRKSAEHVAGLNKICHYSCAKSDGTMTVPPYEACPQWTPRWRLSRTAHSESAGTSRQ</sequence>
<feature type="chain" id="PRO_5030031815" description="Secreted protein" evidence="1">
    <location>
        <begin position="19"/>
        <end position="90"/>
    </location>
</feature>
<gene>
    <name evidence="2" type="ORF">SAMN05444171_4814</name>
</gene>
<evidence type="ECO:0000313" key="3">
    <source>
        <dbReference type="Proteomes" id="UP000183208"/>
    </source>
</evidence>
<protein>
    <recommendedName>
        <fullName evidence="4">Secreted protein</fullName>
    </recommendedName>
</protein>
<dbReference type="AlphaFoldDB" id="A0A1M7CEH5"/>
<feature type="signal peptide" evidence="1">
    <location>
        <begin position="1"/>
        <end position="18"/>
    </location>
</feature>
<keyword evidence="1" id="KW-0732">Signal</keyword>
<evidence type="ECO:0008006" key="4">
    <source>
        <dbReference type="Google" id="ProtNLM"/>
    </source>
</evidence>
<dbReference type="Proteomes" id="UP000183208">
    <property type="component" value="Unassembled WGS sequence"/>
</dbReference>
<proteinExistence type="predicted"/>
<accession>A0A1M7CEH5</accession>
<name>A0A1M7CEH5_9BRAD</name>
<evidence type="ECO:0000256" key="1">
    <source>
        <dbReference type="SAM" id="SignalP"/>
    </source>
</evidence>